<name>A0A1H6TUP0_9BURK</name>
<dbReference type="Pfam" id="PF00816">
    <property type="entry name" value="Histone_HNS"/>
    <property type="match status" value="1"/>
</dbReference>
<reference evidence="4" key="1">
    <citation type="submission" date="2016-10" db="EMBL/GenBank/DDBJ databases">
        <authorList>
            <person name="Varghese N."/>
            <person name="Submissions S."/>
        </authorList>
    </citation>
    <scope>NUCLEOTIDE SEQUENCE [LARGE SCALE GENOMIC DNA]</scope>
    <source>
        <strain evidence="4">LMG 26031</strain>
    </source>
</reference>
<dbReference type="Gene3D" id="4.10.430.10">
    <property type="entry name" value="Histone-like protein H-NS, C-terminal domain"/>
    <property type="match status" value="1"/>
</dbReference>
<evidence type="ECO:0000256" key="1">
    <source>
        <dbReference type="SAM" id="MobiDB-lite"/>
    </source>
</evidence>
<dbReference type="OrthoDB" id="8966769at2"/>
<dbReference type="SUPFAM" id="SSF81273">
    <property type="entry name" value="H-NS histone-like proteins"/>
    <property type="match status" value="1"/>
</dbReference>
<feature type="region of interest" description="Disordered" evidence="1">
    <location>
        <begin position="76"/>
        <end position="109"/>
    </location>
</feature>
<gene>
    <name evidence="3" type="ORF">SAMN05192539_1004237</name>
</gene>
<dbReference type="EMBL" id="FNYE01000004">
    <property type="protein sequence ID" value="SEI82966.1"/>
    <property type="molecule type" value="Genomic_DNA"/>
</dbReference>
<dbReference type="InterPro" id="IPR027444">
    <property type="entry name" value="H-NS_C_dom"/>
</dbReference>
<keyword evidence="3" id="KW-0238">DNA-binding</keyword>
<dbReference type="AlphaFoldDB" id="A0A1H6TUP0"/>
<organism evidence="3 4">
    <name type="scientific">Paraburkholderia diazotrophica</name>
    <dbReference type="NCBI Taxonomy" id="667676"/>
    <lineage>
        <taxon>Bacteria</taxon>
        <taxon>Pseudomonadati</taxon>
        <taxon>Pseudomonadota</taxon>
        <taxon>Betaproteobacteria</taxon>
        <taxon>Burkholderiales</taxon>
        <taxon>Burkholderiaceae</taxon>
        <taxon>Paraburkholderia</taxon>
    </lineage>
</organism>
<protein>
    <submittedName>
        <fullName evidence="3">DNA-binding protein H-NS</fullName>
    </submittedName>
</protein>
<dbReference type="RefSeq" id="WP_090864565.1">
    <property type="nucleotide sequence ID" value="NZ_FNYE01000004.1"/>
</dbReference>
<dbReference type="InterPro" id="IPR037150">
    <property type="entry name" value="H-NS_C_dom_sf"/>
</dbReference>
<sequence length="109" mass="12361">MDERKRDSMIAYLRRRMAQVGIRITDLAAALAEERTRQKSARFRSASGDTWDGKGNLPQWLSQAVSAGQSMEHFAVEKRATRSKPAARPTVDWRQDPFAGTRLATMRPQ</sequence>
<evidence type="ECO:0000313" key="3">
    <source>
        <dbReference type="EMBL" id="SEI82966.1"/>
    </source>
</evidence>
<dbReference type="GO" id="GO:0003677">
    <property type="term" value="F:DNA binding"/>
    <property type="evidence" value="ECO:0007669"/>
    <property type="project" value="UniProtKB-KW"/>
</dbReference>
<feature type="domain" description="DNA-binding protein H-NS-like C-terminal" evidence="2">
    <location>
        <begin position="42"/>
        <end position="76"/>
    </location>
</feature>
<dbReference type="STRING" id="667676.SAMN05192539_1004237"/>
<dbReference type="Proteomes" id="UP000198866">
    <property type="component" value="Unassembled WGS sequence"/>
</dbReference>
<proteinExistence type="predicted"/>
<evidence type="ECO:0000313" key="4">
    <source>
        <dbReference type="Proteomes" id="UP000198866"/>
    </source>
</evidence>
<keyword evidence="4" id="KW-1185">Reference proteome</keyword>
<evidence type="ECO:0000259" key="2">
    <source>
        <dbReference type="Pfam" id="PF00816"/>
    </source>
</evidence>
<accession>A0A1H6TUP0</accession>